<evidence type="ECO:0000256" key="2">
    <source>
        <dbReference type="ARBA" id="ARBA00022989"/>
    </source>
</evidence>
<evidence type="ECO:0000256" key="1">
    <source>
        <dbReference type="ARBA" id="ARBA00022692"/>
    </source>
</evidence>
<gene>
    <name evidence="6" type="ORF">RM53_10570</name>
</gene>
<name>A0A0B4CXP3_9CAUL</name>
<dbReference type="Gene3D" id="6.10.140.1320">
    <property type="match status" value="1"/>
</dbReference>
<sequence>MQIFDILIILAILAVTVTLGFGLYSLFRGGEYARSHSNKLMRLRVGLQAVAVILLVVGMMWKATQGA</sequence>
<evidence type="ECO:0000259" key="5">
    <source>
        <dbReference type="PROSITE" id="PS51503"/>
    </source>
</evidence>
<dbReference type="EMBL" id="JWSY01000019">
    <property type="protein sequence ID" value="KIC56805.1"/>
    <property type="molecule type" value="Genomic_DNA"/>
</dbReference>
<dbReference type="NCBIfam" id="NF033233">
    <property type="entry name" value="twin_helix"/>
    <property type="match status" value="1"/>
</dbReference>
<dbReference type="AlphaFoldDB" id="A0A0B4CXP3"/>
<evidence type="ECO:0000313" key="7">
    <source>
        <dbReference type="Proteomes" id="UP000031166"/>
    </source>
</evidence>
<dbReference type="Proteomes" id="UP000031166">
    <property type="component" value="Unassembled WGS sequence"/>
</dbReference>
<protein>
    <recommendedName>
        <fullName evidence="5">HIG1 domain-containing protein</fullName>
    </recommendedName>
</protein>
<feature type="domain" description="HIG1" evidence="5">
    <location>
        <begin position="1"/>
        <end position="67"/>
    </location>
</feature>
<dbReference type="Pfam" id="PF04588">
    <property type="entry name" value="HIG_1_N"/>
    <property type="match status" value="1"/>
</dbReference>
<feature type="transmembrane region" description="Helical" evidence="4">
    <location>
        <begin position="45"/>
        <end position="64"/>
    </location>
</feature>
<keyword evidence="3 4" id="KW-0472">Membrane</keyword>
<evidence type="ECO:0000256" key="3">
    <source>
        <dbReference type="ARBA" id="ARBA00023136"/>
    </source>
</evidence>
<accession>A0A0B4CXP3</accession>
<keyword evidence="1 4" id="KW-0812">Transmembrane</keyword>
<evidence type="ECO:0000313" key="6">
    <source>
        <dbReference type="EMBL" id="KIC56805.1"/>
    </source>
</evidence>
<proteinExistence type="predicted"/>
<keyword evidence="2 4" id="KW-1133">Transmembrane helix</keyword>
<comment type="caution">
    <text evidence="6">The sequence shown here is derived from an EMBL/GenBank/DDBJ whole genome shotgun (WGS) entry which is preliminary data.</text>
</comment>
<reference evidence="6 7" key="1">
    <citation type="submission" date="2014-12" db="EMBL/GenBank/DDBJ databases">
        <title>Genome sequencing of Brevundimonas nasdae TPW30.</title>
        <authorList>
            <person name="Tan P.W."/>
            <person name="Chan K.-G."/>
        </authorList>
    </citation>
    <scope>NUCLEOTIDE SEQUENCE [LARGE SCALE GENOMIC DNA]</scope>
    <source>
        <strain evidence="6 7">TPW30</strain>
    </source>
</reference>
<feature type="transmembrane region" description="Helical" evidence="4">
    <location>
        <begin position="6"/>
        <end position="24"/>
    </location>
</feature>
<dbReference type="RefSeq" id="WP_039246608.1">
    <property type="nucleotide sequence ID" value="NZ_JBBCLU010000004.1"/>
</dbReference>
<organism evidence="6 7">
    <name type="scientific">Brevundimonas nasdae</name>
    <dbReference type="NCBI Taxonomy" id="172043"/>
    <lineage>
        <taxon>Bacteria</taxon>
        <taxon>Pseudomonadati</taxon>
        <taxon>Pseudomonadota</taxon>
        <taxon>Alphaproteobacteria</taxon>
        <taxon>Caulobacterales</taxon>
        <taxon>Caulobacteraceae</taxon>
        <taxon>Brevundimonas</taxon>
    </lineage>
</organism>
<dbReference type="PROSITE" id="PS51503">
    <property type="entry name" value="HIG1"/>
    <property type="match status" value="1"/>
</dbReference>
<dbReference type="InterPro" id="IPR007667">
    <property type="entry name" value="Hypoxia_induced_domain"/>
</dbReference>
<dbReference type="STRING" id="172043.RM53_10570"/>
<evidence type="ECO:0000256" key="4">
    <source>
        <dbReference type="SAM" id="Phobius"/>
    </source>
</evidence>